<dbReference type="Proteomes" id="UP000289340">
    <property type="component" value="Chromosome 16"/>
</dbReference>
<name>A0A445GLQ5_GLYSO</name>
<dbReference type="EMBL" id="QZWG01000016">
    <property type="protein sequence ID" value="RZB62167.1"/>
    <property type="molecule type" value="Genomic_DNA"/>
</dbReference>
<reference evidence="2 3" key="1">
    <citation type="submission" date="2018-09" db="EMBL/GenBank/DDBJ databases">
        <title>A high-quality reference genome of wild soybean provides a powerful tool to mine soybean genomes.</title>
        <authorList>
            <person name="Xie M."/>
            <person name="Chung C.Y.L."/>
            <person name="Li M.-W."/>
            <person name="Wong F.-L."/>
            <person name="Chan T.-F."/>
            <person name="Lam H.-M."/>
        </authorList>
    </citation>
    <scope>NUCLEOTIDE SEQUENCE [LARGE SCALE GENOMIC DNA]</scope>
    <source>
        <strain evidence="3">cv. W05</strain>
        <tissue evidence="2">Hypocotyl of etiolated seedlings</tissue>
    </source>
</reference>
<sequence>MSSLFYCLITSTNLSEFSSLGHTCLQYIIFRCMFFLSVNVFRYIIYQFLILLDTGSLCFTSCISCNTFSSIYGSSKHPFSEFQPLLQPEGCFRLLCFIIFWPWWDFSGRICSLMGIASVVAFVLGARRPCLQN</sequence>
<feature type="transmembrane region" description="Helical" evidence="1">
    <location>
        <begin position="20"/>
        <end position="41"/>
    </location>
</feature>
<organism evidence="2 3">
    <name type="scientific">Glycine soja</name>
    <name type="common">Wild soybean</name>
    <dbReference type="NCBI Taxonomy" id="3848"/>
    <lineage>
        <taxon>Eukaryota</taxon>
        <taxon>Viridiplantae</taxon>
        <taxon>Streptophyta</taxon>
        <taxon>Embryophyta</taxon>
        <taxon>Tracheophyta</taxon>
        <taxon>Spermatophyta</taxon>
        <taxon>Magnoliopsida</taxon>
        <taxon>eudicotyledons</taxon>
        <taxon>Gunneridae</taxon>
        <taxon>Pentapetalae</taxon>
        <taxon>rosids</taxon>
        <taxon>fabids</taxon>
        <taxon>Fabales</taxon>
        <taxon>Fabaceae</taxon>
        <taxon>Papilionoideae</taxon>
        <taxon>50 kb inversion clade</taxon>
        <taxon>NPAAA clade</taxon>
        <taxon>indigoferoid/millettioid clade</taxon>
        <taxon>Phaseoleae</taxon>
        <taxon>Glycine</taxon>
        <taxon>Glycine subgen. Soja</taxon>
    </lineage>
</organism>
<keyword evidence="1" id="KW-0812">Transmembrane</keyword>
<protein>
    <submittedName>
        <fullName evidence="2">Uncharacterized protein</fullName>
    </submittedName>
</protein>
<accession>A0A445GLQ5</accession>
<evidence type="ECO:0000313" key="2">
    <source>
        <dbReference type="EMBL" id="RZB62167.1"/>
    </source>
</evidence>
<keyword evidence="1" id="KW-1133">Transmembrane helix</keyword>
<dbReference type="AlphaFoldDB" id="A0A445GLQ5"/>
<keyword evidence="3" id="KW-1185">Reference proteome</keyword>
<gene>
    <name evidence="2" type="ORF">D0Y65_044421</name>
</gene>
<feature type="transmembrane region" description="Helical" evidence="1">
    <location>
        <begin position="106"/>
        <end position="126"/>
    </location>
</feature>
<proteinExistence type="predicted"/>
<comment type="caution">
    <text evidence="2">The sequence shown here is derived from an EMBL/GenBank/DDBJ whole genome shotgun (WGS) entry which is preliminary data.</text>
</comment>
<evidence type="ECO:0000256" key="1">
    <source>
        <dbReference type="SAM" id="Phobius"/>
    </source>
</evidence>
<evidence type="ECO:0000313" key="3">
    <source>
        <dbReference type="Proteomes" id="UP000289340"/>
    </source>
</evidence>
<keyword evidence="1" id="KW-0472">Membrane</keyword>